<feature type="signal peptide" evidence="2">
    <location>
        <begin position="1"/>
        <end position="17"/>
    </location>
</feature>
<dbReference type="InterPro" id="IPR014756">
    <property type="entry name" value="Ig_E-set"/>
</dbReference>
<dbReference type="Pfam" id="PF02221">
    <property type="entry name" value="E1_DerP2_DerF2"/>
    <property type="match status" value="1"/>
</dbReference>
<protein>
    <recommendedName>
        <fullName evidence="3">MD-2-related lipid-recognition domain-containing protein</fullName>
    </recommendedName>
</protein>
<accession>A0ABC8JDZ6</accession>
<dbReference type="EMBL" id="CAKOAT010096377">
    <property type="protein sequence ID" value="CAH8321737.1"/>
    <property type="molecule type" value="Genomic_DNA"/>
</dbReference>
<proteinExistence type="predicted"/>
<evidence type="ECO:0000256" key="1">
    <source>
        <dbReference type="ARBA" id="ARBA00022729"/>
    </source>
</evidence>
<sequence>MSRVAVFLLFISTIVRATDVQYCEENAEYDVKVKEVYISPYPIVRGERANFTISANTGRGISGGKLVIEVSYFGWHVHSETHDLCTETTCPVDTGDFLVAHSQVLPAYTPSGSYSLQTKMLDAQNKELTCIRFSIDIGSPPSVADIDM</sequence>
<feature type="domain" description="MD-2-related lipid-recognition" evidence="3">
    <location>
        <begin position="20"/>
        <end position="135"/>
    </location>
</feature>
<evidence type="ECO:0000256" key="2">
    <source>
        <dbReference type="SAM" id="SignalP"/>
    </source>
</evidence>
<keyword evidence="1 2" id="KW-0732">Signal</keyword>
<dbReference type="PANTHER" id="PTHR11306">
    <property type="entry name" value="NIEMANN PICK TYPE C2 PROTEIN NPC2-RELATED"/>
    <property type="match status" value="1"/>
</dbReference>
<feature type="chain" id="PRO_5044784195" description="MD-2-related lipid-recognition domain-containing protein" evidence="2">
    <location>
        <begin position="18"/>
        <end position="148"/>
    </location>
</feature>
<evidence type="ECO:0000313" key="5">
    <source>
        <dbReference type="Proteomes" id="UP001642260"/>
    </source>
</evidence>
<keyword evidence="5" id="KW-1185">Reference proteome</keyword>
<reference evidence="4 5" key="1">
    <citation type="submission" date="2022-03" db="EMBL/GenBank/DDBJ databases">
        <authorList>
            <person name="Macdonald S."/>
            <person name="Ahmed S."/>
            <person name="Newling K."/>
        </authorList>
    </citation>
    <scope>NUCLEOTIDE SEQUENCE [LARGE SCALE GENOMIC DNA]</scope>
</reference>
<dbReference type="PANTHER" id="PTHR11306:SF40">
    <property type="entry name" value="GENOME ASSEMBLY, CHROMOSOME: A02"/>
    <property type="match status" value="1"/>
</dbReference>
<dbReference type="CDD" id="cd00917">
    <property type="entry name" value="PG-PI_TP"/>
    <property type="match status" value="1"/>
</dbReference>
<dbReference type="SMART" id="SM00737">
    <property type="entry name" value="ML"/>
    <property type="match status" value="1"/>
</dbReference>
<dbReference type="InterPro" id="IPR033917">
    <property type="entry name" value="ML_PG-PI_TP"/>
</dbReference>
<dbReference type="AlphaFoldDB" id="A0ABC8JDZ6"/>
<dbReference type="Proteomes" id="UP001642260">
    <property type="component" value="Unassembled WGS sequence"/>
</dbReference>
<dbReference type="InterPro" id="IPR039670">
    <property type="entry name" value="NPC2-like"/>
</dbReference>
<gene>
    <name evidence="4" type="ORF">ERUC_LOCUS9434</name>
</gene>
<comment type="caution">
    <text evidence="4">The sequence shown here is derived from an EMBL/GenBank/DDBJ whole genome shotgun (WGS) entry which is preliminary data.</text>
</comment>
<dbReference type="InterPro" id="IPR003172">
    <property type="entry name" value="ML_dom"/>
</dbReference>
<dbReference type="Gene3D" id="2.60.40.770">
    <property type="match status" value="1"/>
</dbReference>
<dbReference type="SUPFAM" id="SSF81296">
    <property type="entry name" value="E set domains"/>
    <property type="match status" value="1"/>
</dbReference>
<evidence type="ECO:0000259" key="3">
    <source>
        <dbReference type="SMART" id="SM00737"/>
    </source>
</evidence>
<name>A0ABC8JDZ6_ERUVS</name>
<organism evidence="4 5">
    <name type="scientific">Eruca vesicaria subsp. sativa</name>
    <name type="common">Garden rocket</name>
    <name type="synonym">Eruca sativa</name>
    <dbReference type="NCBI Taxonomy" id="29727"/>
    <lineage>
        <taxon>Eukaryota</taxon>
        <taxon>Viridiplantae</taxon>
        <taxon>Streptophyta</taxon>
        <taxon>Embryophyta</taxon>
        <taxon>Tracheophyta</taxon>
        <taxon>Spermatophyta</taxon>
        <taxon>Magnoliopsida</taxon>
        <taxon>eudicotyledons</taxon>
        <taxon>Gunneridae</taxon>
        <taxon>Pentapetalae</taxon>
        <taxon>rosids</taxon>
        <taxon>malvids</taxon>
        <taxon>Brassicales</taxon>
        <taxon>Brassicaceae</taxon>
        <taxon>Brassiceae</taxon>
        <taxon>Eruca</taxon>
    </lineage>
</organism>
<evidence type="ECO:0000313" key="4">
    <source>
        <dbReference type="EMBL" id="CAH8321737.1"/>
    </source>
</evidence>
<dbReference type="FunFam" id="2.60.40.770:FF:000002">
    <property type="entry name" value="putative phosphatidylglycerol/phosphatidylinositol transfer protein DDB_G0282179"/>
    <property type="match status" value="1"/>
</dbReference>